<feature type="domain" description="ELM2" evidence="8">
    <location>
        <begin position="155"/>
        <end position="243"/>
    </location>
</feature>
<dbReference type="GO" id="GO:0045892">
    <property type="term" value="P:negative regulation of DNA-templated transcription"/>
    <property type="evidence" value="ECO:0000318"/>
    <property type="project" value="GO_Central"/>
</dbReference>
<sequence length="407" mass="44880">CKAPDFDDDDVFLSPIPTSPLRSRRKHRPEPLYIPPHVNAIGFPSRLRSPRLWDPCAEAGHKSAVGGTGASPPPYTPPPMLSPLRSGSGLFWHVYPGPRSAGPATPHTGTPRDRTATVHVAGMTAGVSPSPVEVLGEAPLSDEEEELAPETDILPHVNVGPQFQARLPPLDVKSALEAEHKADMVWDPRNCDHLCDDELDAYLELASSAVVPGGGRNREYAFHLLALCQGNLQEATLRLMDRQPMLPGGHPLLTYRYAECHRWSREEVERFQDALATFDKDFLHVASKVGSKSVQQCVELYYVWKKVAPEEYRRLCCTRRRRELEAVAPDTMLPDDEEGEEGGSQDAPPGSPLAAQPPPPELPQHCEPPQEFPCRLCGRVFAKVKSRNAHMKSHGASRAVGSSRFEF</sequence>
<dbReference type="EMBL" id="ABJB010498411">
    <property type="status" value="NOT_ANNOTATED_CDS"/>
    <property type="molecule type" value="Genomic_DNA"/>
</dbReference>
<dbReference type="SUPFAM" id="SSF46689">
    <property type="entry name" value="Homeodomain-like"/>
    <property type="match status" value="1"/>
</dbReference>
<proteinExistence type="predicted"/>
<feature type="region of interest" description="Disordered" evidence="6">
    <location>
        <begin position="1"/>
        <end position="31"/>
    </location>
</feature>
<dbReference type="EMBL" id="DS925894">
    <property type="protein sequence ID" value="EEC17595.1"/>
    <property type="molecule type" value="Genomic_DNA"/>
</dbReference>
<dbReference type="Proteomes" id="UP000001555">
    <property type="component" value="Unassembled WGS sequence"/>
</dbReference>
<reference evidence="10 12" key="1">
    <citation type="submission" date="2008-03" db="EMBL/GenBank/DDBJ databases">
        <title>Annotation of Ixodes scapularis.</title>
        <authorList>
            <consortium name="Ixodes scapularis Genome Project Consortium"/>
            <person name="Caler E."/>
            <person name="Hannick L.I."/>
            <person name="Bidwell S."/>
            <person name="Joardar V."/>
            <person name="Thiagarajan M."/>
            <person name="Amedeo P."/>
            <person name="Galinsky K.J."/>
            <person name="Schobel S."/>
            <person name="Inman J."/>
            <person name="Hostetler J."/>
            <person name="Miller J."/>
            <person name="Hammond M."/>
            <person name="Megy K."/>
            <person name="Lawson D."/>
            <person name="Kodira C."/>
            <person name="Sutton G."/>
            <person name="Meyer J."/>
            <person name="Hill C.A."/>
            <person name="Birren B."/>
            <person name="Nene V."/>
            <person name="Collins F."/>
            <person name="Alarcon-Chaidez F."/>
            <person name="Wikel S."/>
            <person name="Strausberg R."/>
        </authorList>
    </citation>
    <scope>NUCLEOTIDE SEQUENCE [LARGE SCALE GENOMIC DNA]</scope>
    <source>
        <strain evidence="12">Wikel</strain>
        <strain evidence="10">Wikel colony</strain>
    </source>
</reference>
<dbReference type="Gene3D" id="1.10.10.60">
    <property type="entry name" value="Homeodomain-like"/>
    <property type="match status" value="1"/>
</dbReference>
<organism>
    <name type="scientific">Ixodes scapularis</name>
    <name type="common">Black-legged tick</name>
    <name type="synonym">Deer tick</name>
    <dbReference type="NCBI Taxonomy" id="6945"/>
    <lineage>
        <taxon>Eukaryota</taxon>
        <taxon>Metazoa</taxon>
        <taxon>Ecdysozoa</taxon>
        <taxon>Arthropoda</taxon>
        <taxon>Chelicerata</taxon>
        <taxon>Arachnida</taxon>
        <taxon>Acari</taxon>
        <taxon>Parasitiformes</taxon>
        <taxon>Ixodida</taxon>
        <taxon>Ixodoidea</taxon>
        <taxon>Ixodidae</taxon>
        <taxon>Ixodinae</taxon>
        <taxon>Ixodes</taxon>
    </lineage>
</organism>
<feature type="domain" description="SANT" evidence="9">
    <location>
        <begin position="258"/>
        <end position="309"/>
    </location>
</feature>
<dbReference type="EnsemblMetazoa" id="ISCW012213-RA">
    <property type="protein sequence ID" value="ISCW012213-PA"/>
    <property type="gene ID" value="ISCW012213"/>
</dbReference>
<evidence type="ECO:0000256" key="4">
    <source>
        <dbReference type="ARBA" id="ARBA00023242"/>
    </source>
</evidence>
<dbReference type="InterPro" id="IPR013087">
    <property type="entry name" value="Znf_C2H2_type"/>
</dbReference>
<dbReference type="Pfam" id="PF00249">
    <property type="entry name" value="Myb_DNA-binding"/>
    <property type="match status" value="1"/>
</dbReference>
<keyword evidence="12" id="KW-1185">Reference proteome</keyword>
<dbReference type="STRING" id="6945.B7QFH3"/>
<keyword evidence="5" id="KW-0863">Zinc-finger</keyword>
<keyword evidence="4" id="KW-0539">Nucleus</keyword>
<dbReference type="PANTHER" id="PTHR16089:SF40">
    <property type="entry name" value="SUPPRESSOR OF ACTIVATED EGL-4 PROTEIN 1"/>
    <property type="match status" value="1"/>
</dbReference>
<dbReference type="GO" id="GO:0008270">
    <property type="term" value="F:zinc ion binding"/>
    <property type="evidence" value="ECO:0007669"/>
    <property type="project" value="UniProtKB-KW"/>
</dbReference>
<evidence type="ECO:0000313" key="10">
    <source>
        <dbReference type="EMBL" id="EEC17595.1"/>
    </source>
</evidence>
<protein>
    <submittedName>
        <fullName evidence="10 11">Rest corepressor (Corest) protein, putative</fullName>
    </submittedName>
</protein>
<dbReference type="SMART" id="SM01189">
    <property type="entry name" value="ELM2"/>
    <property type="match status" value="1"/>
</dbReference>
<evidence type="ECO:0000256" key="3">
    <source>
        <dbReference type="ARBA" id="ARBA00023163"/>
    </source>
</evidence>
<keyword evidence="3" id="KW-0804">Transcription</keyword>
<dbReference type="PROSITE" id="PS50157">
    <property type="entry name" value="ZINC_FINGER_C2H2_2"/>
    <property type="match status" value="1"/>
</dbReference>
<evidence type="ECO:0000259" key="9">
    <source>
        <dbReference type="PROSITE" id="PS51293"/>
    </source>
</evidence>
<feature type="region of interest" description="Disordered" evidence="6">
    <location>
        <begin position="387"/>
        <end position="407"/>
    </location>
</feature>
<dbReference type="PANTHER" id="PTHR16089">
    <property type="entry name" value="REST COREPRESSOR COREST PROTEIN-RELATED"/>
    <property type="match status" value="1"/>
</dbReference>
<evidence type="ECO:0000256" key="6">
    <source>
        <dbReference type="SAM" id="MobiDB-lite"/>
    </source>
</evidence>
<accession>B7QFH3</accession>
<evidence type="ECO:0000256" key="5">
    <source>
        <dbReference type="PROSITE-ProRule" id="PRU00042"/>
    </source>
</evidence>
<feature type="domain" description="C2H2-type" evidence="7">
    <location>
        <begin position="372"/>
        <end position="399"/>
    </location>
</feature>
<dbReference type="SMART" id="SM00717">
    <property type="entry name" value="SANT"/>
    <property type="match status" value="1"/>
</dbReference>
<name>B7QFH3_IXOSC</name>
<gene>
    <name evidence="10" type="ORF">IscW_ISCW012213</name>
</gene>
<dbReference type="PROSITE" id="PS00028">
    <property type="entry name" value="ZINC_FINGER_C2H2_1"/>
    <property type="match status" value="1"/>
</dbReference>
<dbReference type="GO" id="GO:0000118">
    <property type="term" value="C:histone deacetylase complex"/>
    <property type="evidence" value="ECO:0000318"/>
    <property type="project" value="GO_Central"/>
</dbReference>
<evidence type="ECO:0000259" key="8">
    <source>
        <dbReference type="PROSITE" id="PS51156"/>
    </source>
</evidence>
<feature type="compositionally biased region" description="Acidic residues" evidence="6">
    <location>
        <begin position="1"/>
        <end position="11"/>
    </location>
</feature>
<keyword evidence="5" id="KW-0479">Metal-binding</keyword>
<feature type="compositionally biased region" description="Pro residues" evidence="6">
    <location>
        <begin position="349"/>
        <end position="362"/>
    </location>
</feature>
<dbReference type="AlphaFoldDB" id="B7QFH3"/>
<dbReference type="InterPro" id="IPR009057">
    <property type="entry name" value="Homeodomain-like_sf"/>
</dbReference>
<dbReference type="InterPro" id="IPR017884">
    <property type="entry name" value="SANT_dom"/>
</dbReference>
<comment type="subcellular location">
    <subcellularLocation>
        <location evidence="1">Nucleus</location>
    </subcellularLocation>
</comment>
<dbReference type="InterPro" id="IPR001005">
    <property type="entry name" value="SANT/Myb"/>
</dbReference>
<evidence type="ECO:0000259" key="7">
    <source>
        <dbReference type="PROSITE" id="PS50157"/>
    </source>
</evidence>
<dbReference type="HOGENOM" id="CLU_011395_1_1_1"/>
<feature type="non-terminal residue" evidence="10">
    <location>
        <position position="1"/>
    </location>
</feature>
<dbReference type="Pfam" id="PF01448">
    <property type="entry name" value="ELM2"/>
    <property type="match status" value="1"/>
</dbReference>
<feature type="region of interest" description="Disordered" evidence="6">
    <location>
        <begin position="327"/>
        <end position="367"/>
    </location>
</feature>
<dbReference type="PROSITE" id="PS51293">
    <property type="entry name" value="SANT"/>
    <property type="match status" value="1"/>
</dbReference>
<dbReference type="GO" id="GO:0003714">
    <property type="term" value="F:transcription corepressor activity"/>
    <property type="evidence" value="ECO:0000318"/>
    <property type="project" value="GO_Central"/>
</dbReference>
<dbReference type="PROSITE" id="PS51156">
    <property type="entry name" value="ELM2"/>
    <property type="match status" value="1"/>
</dbReference>
<keyword evidence="2" id="KW-0805">Transcription regulation</keyword>
<dbReference type="VEuPathDB" id="VectorBase:ISCP_005633"/>
<dbReference type="GO" id="GO:0005667">
    <property type="term" value="C:transcription regulator complex"/>
    <property type="evidence" value="ECO:0000318"/>
    <property type="project" value="GO_Central"/>
</dbReference>
<evidence type="ECO:0000313" key="11">
    <source>
        <dbReference type="EnsemblMetazoa" id="ISCW012213-PA"/>
    </source>
</evidence>
<dbReference type="EMBL" id="ABJB010951859">
    <property type="status" value="NOT_ANNOTATED_CDS"/>
    <property type="molecule type" value="Genomic_DNA"/>
</dbReference>
<dbReference type="VEuPathDB" id="VectorBase:ISCW012213"/>
<dbReference type="OrthoDB" id="5977959at2759"/>
<evidence type="ECO:0000256" key="1">
    <source>
        <dbReference type="ARBA" id="ARBA00004123"/>
    </source>
</evidence>
<dbReference type="InterPro" id="IPR051066">
    <property type="entry name" value="Trans_reg/Corepressor"/>
</dbReference>
<evidence type="ECO:0000256" key="2">
    <source>
        <dbReference type="ARBA" id="ARBA00023015"/>
    </source>
</evidence>
<feature type="compositionally biased region" description="Acidic residues" evidence="6">
    <location>
        <begin position="333"/>
        <end position="343"/>
    </location>
</feature>
<reference evidence="11" key="2">
    <citation type="submission" date="2020-05" db="UniProtKB">
        <authorList>
            <consortium name="EnsemblMetazoa"/>
        </authorList>
    </citation>
    <scope>IDENTIFICATION</scope>
    <source>
        <strain evidence="11">wikel</strain>
    </source>
</reference>
<keyword evidence="5" id="KW-0862">Zinc</keyword>
<dbReference type="GO" id="GO:0006357">
    <property type="term" value="P:regulation of transcription by RNA polymerase II"/>
    <property type="evidence" value="ECO:0000318"/>
    <property type="project" value="GO_Central"/>
</dbReference>
<dbReference type="InterPro" id="IPR000949">
    <property type="entry name" value="ELM2_dom"/>
</dbReference>
<evidence type="ECO:0000313" key="12">
    <source>
        <dbReference type="Proteomes" id="UP000001555"/>
    </source>
</evidence>
<dbReference type="PaxDb" id="6945-B7QFH3"/>